<evidence type="ECO:0000256" key="1">
    <source>
        <dbReference type="ARBA" id="ARBA00007583"/>
    </source>
</evidence>
<accession>A0AAV7ZBQ4</accession>
<evidence type="ECO:0000256" key="2">
    <source>
        <dbReference type="ARBA" id="ARBA00022679"/>
    </source>
</evidence>
<dbReference type="AlphaFoldDB" id="A0AAV7ZBQ4"/>
<evidence type="ECO:0000259" key="5">
    <source>
        <dbReference type="Pfam" id="PF17102"/>
    </source>
</evidence>
<evidence type="ECO:0000256" key="3">
    <source>
        <dbReference type="SAM" id="MobiDB-lite"/>
    </source>
</evidence>
<dbReference type="Pfam" id="PF17102">
    <property type="entry name" value="Stealth_CR3"/>
    <property type="match status" value="1"/>
</dbReference>
<keyword evidence="2" id="KW-0808">Transferase</keyword>
<dbReference type="InterPro" id="IPR021520">
    <property type="entry name" value="Stealth_CR2"/>
</dbReference>
<feature type="domain" description="Stealth protein CR2 conserved region 2" evidence="4">
    <location>
        <begin position="114"/>
        <end position="215"/>
    </location>
</feature>
<evidence type="ECO:0000313" key="6">
    <source>
        <dbReference type="EMBL" id="KAJ3438561.1"/>
    </source>
</evidence>
<comment type="similarity">
    <text evidence="1">Belongs to the stealth family.</text>
</comment>
<dbReference type="GO" id="GO:0046835">
    <property type="term" value="P:carbohydrate phosphorylation"/>
    <property type="evidence" value="ECO:0007669"/>
    <property type="project" value="TreeGrafter"/>
</dbReference>
<dbReference type="PANTHER" id="PTHR24045">
    <property type="match status" value="1"/>
</dbReference>
<feature type="compositionally biased region" description="Polar residues" evidence="3">
    <location>
        <begin position="9"/>
        <end position="18"/>
    </location>
</feature>
<evidence type="ECO:0000259" key="4">
    <source>
        <dbReference type="Pfam" id="PF11380"/>
    </source>
</evidence>
<protein>
    <submittedName>
        <fullName evidence="6">Uncharacterized protein</fullName>
    </submittedName>
</protein>
<gene>
    <name evidence="6" type="ORF">M0812_14569</name>
</gene>
<dbReference type="Pfam" id="PF11380">
    <property type="entry name" value="Stealth_CR2"/>
    <property type="match status" value="1"/>
</dbReference>
<dbReference type="InterPro" id="IPR047141">
    <property type="entry name" value="Stealth"/>
</dbReference>
<feature type="region of interest" description="Disordered" evidence="3">
    <location>
        <begin position="1"/>
        <end position="22"/>
    </location>
</feature>
<name>A0AAV7ZBQ4_9EUKA</name>
<comment type="caution">
    <text evidence="6">The sequence shown here is derived from an EMBL/GenBank/DDBJ whole genome shotgun (WGS) entry which is preliminary data.</text>
</comment>
<feature type="domain" description="Stealth protein CR3 conserved region 3" evidence="5">
    <location>
        <begin position="275"/>
        <end position="319"/>
    </location>
</feature>
<dbReference type="PANTHER" id="PTHR24045:SF0">
    <property type="entry name" value="N-ACETYLGLUCOSAMINE-1-PHOSPHOTRANSFERASE SUBUNITS ALPHA_BETA"/>
    <property type="match status" value="1"/>
</dbReference>
<dbReference type="GO" id="GO:0016256">
    <property type="term" value="P:N-glycan processing to lysosome"/>
    <property type="evidence" value="ECO:0007669"/>
    <property type="project" value="TreeGrafter"/>
</dbReference>
<dbReference type="EMBL" id="JANTQA010000032">
    <property type="protein sequence ID" value="KAJ3438561.1"/>
    <property type="molecule type" value="Genomic_DNA"/>
</dbReference>
<dbReference type="GO" id="GO:0005794">
    <property type="term" value="C:Golgi apparatus"/>
    <property type="evidence" value="ECO:0007669"/>
    <property type="project" value="TreeGrafter"/>
</dbReference>
<organism evidence="6 7">
    <name type="scientific">Anaeramoeba flamelloides</name>
    <dbReference type="NCBI Taxonomy" id="1746091"/>
    <lineage>
        <taxon>Eukaryota</taxon>
        <taxon>Metamonada</taxon>
        <taxon>Anaeramoebidae</taxon>
        <taxon>Anaeramoeba</taxon>
    </lineage>
</organism>
<evidence type="ECO:0000313" key="7">
    <source>
        <dbReference type="Proteomes" id="UP001146793"/>
    </source>
</evidence>
<sequence>MGIGKKKPTNQQEPTTKISKPIQEKIETEILSPYFQSKPKYYYSTNNIGEKYYPQTFGYPPIDAVIAWVNDSDPVHSFEKINAFKKYENCEEDCKYPKQKKNWCCPKRLSDKRIGNNAEIIYLLRSIEKYAPWFRKIYLLTNNQIPNLLDLKNKKVEIISPSDFFLNKESLPTYSSPSFELQLHRIPGISEYFIYFCDDFLISRSVWPNNWIVLDGTFKIETANSKIRDNDWRLSQERGVKITQGPYDSYTESCMYSDMMLDQAFGVNIRMANGHMPNIMSKHLLDLIWETWPEEIYKSAHMPFRFGNQFQVEVLTNYFKFDSWKPYTFSNYFKKFLDANYNEVVDYKEFKNIIKQVFNSKKNIDFRLFKSTIITRFKEVVYPNLDDSQIKGKFKNIFPIDSKYLEQIEIINLYYKKKSNGKIKNFKTKEIHNTHFFSEIKSKETIQNTMDSFNFEDYDFICFNDHSNFKTYKEFFEYTTYFKQVMNAYFPKKSQFELPEGVYNKILRTDNKQVINNKIINK</sequence>
<reference evidence="6" key="1">
    <citation type="submission" date="2022-08" db="EMBL/GenBank/DDBJ databases">
        <title>Novel sulphate-reducing endosymbionts in the free-living metamonad Anaeramoeba.</title>
        <authorList>
            <person name="Jerlstrom-Hultqvist J."/>
            <person name="Cepicka I."/>
            <person name="Gallot-Lavallee L."/>
            <person name="Salas-Leiva D."/>
            <person name="Curtis B.A."/>
            <person name="Zahonova K."/>
            <person name="Pipaliya S."/>
            <person name="Dacks J."/>
            <person name="Roger A.J."/>
        </authorList>
    </citation>
    <scope>NUCLEOTIDE SEQUENCE</scope>
    <source>
        <strain evidence="6">Busselton2</strain>
    </source>
</reference>
<dbReference type="Proteomes" id="UP001146793">
    <property type="component" value="Unassembled WGS sequence"/>
</dbReference>
<proteinExistence type="inferred from homology"/>
<dbReference type="InterPro" id="IPR031357">
    <property type="entry name" value="Stealth_CR3"/>
</dbReference>
<dbReference type="GO" id="GO:0003976">
    <property type="term" value="F:UDP-N-acetylglucosamine-lysosomal-enzyme N-acetylglucosaminephosphotransferase activity"/>
    <property type="evidence" value="ECO:0007669"/>
    <property type="project" value="TreeGrafter"/>
</dbReference>